<protein>
    <submittedName>
        <fullName evidence="2">Uncharacterized protein</fullName>
    </submittedName>
</protein>
<evidence type="ECO:0000313" key="2">
    <source>
        <dbReference type="EMBL" id="WVY96291.1"/>
    </source>
</evidence>
<dbReference type="AlphaFoldDB" id="A0AAQ3MSK8"/>
<evidence type="ECO:0000256" key="1">
    <source>
        <dbReference type="SAM" id="MobiDB-lite"/>
    </source>
</evidence>
<dbReference type="Proteomes" id="UP001374535">
    <property type="component" value="Chromosome 9"/>
</dbReference>
<keyword evidence="3" id="KW-1185">Reference proteome</keyword>
<dbReference type="EMBL" id="CP144692">
    <property type="protein sequence ID" value="WVY96291.1"/>
    <property type="molecule type" value="Genomic_DNA"/>
</dbReference>
<feature type="region of interest" description="Disordered" evidence="1">
    <location>
        <begin position="1"/>
        <end position="20"/>
    </location>
</feature>
<reference evidence="2 3" key="1">
    <citation type="journal article" date="2023" name="Life. Sci Alliance">
        <title>Evolutionary insights into 3D genome organization and epigenetic landscape of Vigna mungo.</title>
        <authorList>
            <person name="Junaid A."/>
            <person name="Singh B."/>
            <person name="Bhatia S."/>
        </authorList>
    </citation>
    <scope>NUCLEOTIDE SEQUENCE [LARGE SCALE GENOMIC DNA]</scope>
    <source>
        <strain evidence="2">Urdbean</strain>
    </source>
</reference>
<accession>A0AAQ3MSK8</accession>
<gene>
    <name evidence="2" type="ORF">V8G54_028442</name>
</gene>
<name>A0AAQ3MSK8_VIGMU</name>
<sequence length="109" mass="11924">MAQAPLSPKFRNLRGSNLPTPFCTPTPQRLQVSLHAYLPRVGVTSPERVMRPLPSDSHRTHLANLGDAGVISSVRPATAPPPPLCHFVSHNHPLKQHRRATTFSQALAL</sequence>
<proteinExistence type="predicted"/>
<organism evidence="2 3">
    <name type="scientific">Vigna mungo</name>
    <name type="common">Black gram</name>
    <name type="synonym">Phaseolus mungo</name>
    <dbReference type="NCBI Taxonomy" id="3915"/>
    <lineage>
        <taxon>Eukaryota</taxon>
        <taxon>Viridiplantae</taxon>
        <taxon>Streptophyta</taxon>
        <taxon>Embryophyta</taxon>
        <taxon>Tracheophyta</taxon>
        <taxon>Spermatophyta</taxon>
        <taxon>Magnoliopsida</taxon>
        <taxon>eudicotyledons</taxon>
        <taxon>Gunneridae</taxon>
        <taxon>Pentapetalae</taxon>
        <taxon>rosids</taxon>
        <taxon>fabids</taxon>
        <taxon>Fabales</taxon>
        <taxon>Fabaceae</taxon>
        <taxon>Papilionoideae</taxon>
        <taxon>50 kb inversion clade</taxon>
        <taxon>NPAAA clade</taxon>
        <taxon>indigoferoid/millettioid clade</taxon>
        <taxon>Phaseoleae</taxon>
        <taxon>Vigna</taxon>
    </lineage>
</organism>
<evidence type="ECO:0000313" key="3">
    <source>
        <dbReference type="Proteomes" id="UP001374535"/>
    </source>
</evidence>